<dbReference type="SMART" id="SM00448">
    <property type="entry name" value="REC"/>
    <property type="match status" value="1"/>
</dbReference>
<protein>
    <submittedName>
        <fullName evidence="4">Response regulator</fullName>
    </submittedName>
</protein>
<evidence type="ECO:0000259" key="3">
    <source>
        <dbReference type="PROSITE" id="PS50110"/>
    </source>
</evidence>
<organism evidence="4 5">
    <name type="scientific">Paenibacillus antri</name>
    <dbReference type="NCBI Taxonomy" id="2582848"/>
    <lineage>
        <taxon>Bacteria</taxon>
        <taxon>Bacillati</taxon>
        <taxon>Bacillota</taxon>
        <taxon>Bacilli</taxon>
        <taxon>Bacillales</taxon>
        <taxon>Paenibacillaceae</taxon>
        <taxon>Paenibacillus</taxon>
    </lineage>
</organism>
<evidence type="ECO:0000256" key="1">
    <source>
        <dbReference type="ARBA" id="ARBA00022553"/>
    </source>
</evidence>
<dbReference type="GO" id="GO:0000160">
    <property type="term" value="P:phosphorelay signal transduction system"/>
    <property type="evidence" value="ECO:0007669"/>
    <property type="project" value="InterPro"/>
</dbReference>
<dbReference type="Proteomes" id="UP000309676">
    <property type="component" value="Unassembled WGS sequence"/>
</dbReference>
<evidence type="ECO:0000313" key="4">
    <source>
        <dbReference type="EMBL" id="TLS52116.1"/>
    </source>
</evidence>
<dbReference type="PROSITE" id="PS50110">
    <property type="entry name" value="RESPONSE_REGULATORY"/>
    <property type="match status" value="1"/>
</dbReference>
<accession>A0A5R9GCR5</accession>
<sequence>MVSAISALLTRSSSRNNDLVLSRIRRYRSSLITANHLALPIFPKLYHEIGGPFVGKRIAIIDDSSAFRLLVASLLDIDGFEVAPFPDAESFLSKSVKPEEFDLYLVDINLPGMNGLDMLSTLKTDARTASIPVLLLTGDATKARVKQAAGIGVAGYIAKPIDPESFVERVRIVLELG</sequence>
<dbReference type="PANTHER" id="PTHR44591">
    <property type="entry name" value="STRESS RESPONSE REGULATOR PROTEIN 1"/>
    <property type="match status" value="1"/>
</dbReference>
<evidence type="ECO:0000313" key="5">
    <source>
        <dbReference type="Proteomes" id="UP000309676"/>
    </source>
</evidence>
<keyword evidence="1 2" id="KW-0597">Phosphoprotein</keyword>
<comment type="caution">
    <text evidence="4">The sequence shown here is derived from an EMBL/GenBank/DDBJ whole genome shotgun (WGS) entry which is preliminary data.</text>
</comment>
<dbReference type="AlphaFoldDB" id="A0A5R9GCR5"/>
<keyword evidence="5" id="KW-1185">Reference proteome</keyword>
<evidence type="ECO:0000256" key="2">
    <source>
        <dbReference type="PROSITE-ProRule" id="PRU00169"/>
    </source>
</evidence>
<dbReference type="Pfam" id="PF00072">
    <property type="entry name" value="Response_reg"/>
    <property type="match status" value="1"/>
</dbReference>
<dbReference type="EMBL" id="VCIW01000006">
    <property type="protein sequence ID" value="TLS52116.1"/>
    <property type="molecule type" value="Genomic_DNA"/>
</dbReference>
<feature type="modified residue" description="4-aspartylphosphate" evidence="2">
    <location>
        <position position="107"/>
    </location>
</feature>
<dbReference type="InterPro" id="IPR011006">
    <property type="entry name" value="CheY-like_superfamily"/>
</dbReference>
<dbReference type="SUPFAM" id="SSF52172">
    <property type="entry name" value="CheY-like"/>
    <property type="match status" value="1"/>
</dbReference>
<proteinExistence type="predicted"/>
<dbReference type="InterPro" id="IPR050595">
    <property type="entry name" value="Bact_response_regulator"/>
</dbReference>
<reference evidence="4 5" key="1">
    <citation type="submission" date="2019-05" db="EMBL/GenBank/DDBJ databases">
        <authorList>
            <person name="Narsing Rao M.P."/>
            <person name="Li W.J."/>
        </authorList>
    </citation>
    <scope>NUCLEOTIDE SEQUENCE [LARGE SCALE GENOMIC DNA]</scope>
    <source>
        <strain evidence="4 5">SYSU_K30003</strain>
    </source>
</reference>
<feature type="domain" description="Response regulatory" evidence="3">
    <location>
        <begin position="57"/>
        <end position="174"/>
    </location>
</feature>
<dbReference type="PANTHER" id="PTHR44591:SF3">
    <property type="entry name" value="RESPONSE REGULATORY DOMAIN-CONTAINING PROTEIN"/>
    <property type="match status" value="1"/>
</dbReference>
<gene>
    <name evidence="4" type="ORF">FE782_12200</name>
</gene>
<dbReference type="InterPro" id="IPR001789">
    <property type="entry name" value="Sig_transdc_resp-reg_receiver"/>
</dbReference>
<name>A0A5R9GCR5_9BACL</name>
<dbReference type="Gene3D" id="3.40.50.2300">
    <property type="match status" value="1"/>
</dbReference>